<comment type="caution">
    <text evidence="3">The sequence shown here is derived from an EMBL/GenBank/DDBJ whole genome shotgun (WGS) entry which is preliminary data.</text>
</comment>
<reference evidence="3" key="1">
    <citation type="submission" date="2023-02" db="EMBL/GenBank/DDBJ databases">
        <title>Genome of toxic invasive species Heracleum sosnowskyi carries increased number of genes despite the absence of recent whole-genome duplications.</title>
        <authorList>
            <person name="Schelkunov M."/>
            <person name="Shtratnikova V."/>
            <person name="Makarenko M."/>
            <person name="Klepikova A."/>
            <person name="Omelchenko D."/>
            <person name="Novikova G."/>
            <person name="Obukhova E."/>
            <person name="Bogdanov V."/>
            <person name="Penin A."/>
            <person name="Logacheva M."/>
        </authorList>
    </citation>
    <scope>NUCLEOTIDE SEQUENCE</scope>
    <source>
        <strain evidence="3">Hsosn_3</strain>
        <tissue evidence="3">Leaf</tissue>
    </source>
</reference>
<dbReference type="Proteomes" id="UP001237642">
    <property type="component" value="Unassembled WGS sequence"/>
</dbReference>
<sequence>MPLYRFQKPGGSPITRMCQVLAASFRKWDLTVPNNSILLFETQDKTSAIEGSRKIGHTDELMLKVMSIQAIFCGKLRTTRSWSFLKLQHYLGNPIPATELHSSTANGADTITGLIDSESKSFNDQGMGPIPKRWKGTCQEIEDFPASNCNRKIIGARHFDDRNQTSRDVDGHGSHTSSTIDRHVYANVVLGTNQVIKGGGIQFSGLSDSPKYPLIDGVSAKVRAHNISDELAR</sequence>
<organism evidence="3 4">
    <name type="scientific">Heracleum sosnowskyi</name>
    <dbReference type="NCBI Taxonomy" id="360622"/>
    <lineage>
        <taxon>Eukaryota</taxon>
        <taxon>Viridiplantae</taxon>
        <taxon>Streptophyta</taxon>
        <taxon>Embryophyta</taxon>
        <taxon>Tracheophyta</taxon>
        <taxon>Spermatophyta</taxon>
        <taxon>Magnoliopsida</taxon>
        <taxon>eudicotyledons</taxon>
        <taxon>Gunneridae</taxon>
        <taxon>Pentapetalae</taxon>
        <taxon>asterids</taxon>
        <taxon>campanulids</taxon>
        <taxon>Apiales</taxon>
        <taxon>Apiaceae</taxon>
        <taxon>Apioideae</taxon>
        <taxon>apioid superclade</taxon>
        <taxon>Tordylieae</taxon>
        <taxon>Tordyliinae</taxon>
        <taxon>Heracleum</taxon>
    </lineage>
</organism>
<evidence type="ECO:0000256" key="2">
    <source>
        <dbReference type="ARBA" id="ARBA00022729"/>
    </source>
</evidence>
<comment type="similarity">
    <text evidence="1">Belongs to the peptidase S8 family.</text>
</comment>
<protein>
    <recommendedName>
        <fullName evidence="5">Peptidase S8/S53 domain-containing protein</fullName>
    </recommendedName>
</protein>
<dbReference type="InterPro" id="IPR045051">
    <property type="entry name" value="SBT"/>
</dbReference>
<evidence type="ECO:0000256" key="1">
    <source>
        <dbReference type="ARBA" id="ARBA00011073"/>
    </source>
</evidence>
<dbReference type="PANTHER" id="PTHR10795">
    <property type="entry name" value="PROPROTEIN CONVERTASE SUBTILISIN/KEXIN"/>
    <property type="match status" value="1"/>
</dbReference>
<dbReference type="EMBL" id="JAUIZM010000006">
    <property type="protein sequence ID" value="KAK1378305.1"/>
    <property type="molecule type" value="Genomic_DNA"/>
</dbReference>
<evidence type="ECO:0000313" key="4">
    <source>
        <dbReference type="Proteomes" id="UP001237642"/>
    </source>
</evidence>
<dbReference type="Gene3D" id="3.40.50.200">
    <property type="entry name" value="Peptidase S8/S53 domain"/>
    <property type="match status" value="1"/>
</dbReference>
<proteinExistence type="inferred from homology"/>
<accession>A0AAD8I473</accession>
<keyword evidence="4" id="KW-1185">Reference proteome</keyword>
<reference evidence="3" key="2">
    <citation type="submission" date="2023-05" db="EMBL/GenBank/DDBJ databases">
        <authorList>
            <person name="Schelkunov M.I."/>
        </authorList>
    </citation>
    <scope>NUCLEOTIDE SEQUENCE</scope>
    <source>
        <strain evidence="3">Hsosn_3</strain>
        <tissue evidence="3">Leaf</tissue>
    </source>
</reference>
<evidence type="ECO:0008006" key="5">
    <source>
        <dbReference type="Google" id="ProtNLM"/>
    </source>
</evidence>
<gene>
    <name evidence="3" type="ORF">POM88_025049</name>
</gene>
<dbReference type="SUPFAM" id="SSF52743">
    <property type="entry name" value="Subtilisin-like"/>
    <property type="match status" value="1"/>
</dbReference>
<dbReference type="AlphaFoldDB" id="A0AAD8I473"/>
<dbReference type="GO" id="GO:0004252">
    <property type="term" value="F:serine-type endopeptidase activity"/>
    <property type="evidence" value="ECO:0007669"/>
    <property type="project" value="InterPro"/>
</dbReference>
<dbReference type="GO" id="GO:0006508">
    <property type="term" value="P:proteolysis"/>
    <property type="evidence" value="ECO:0007669"/>
    <property type="project" value="InterPro"/>
</dbReference>
<keyword evidence="2" id="KW-0732">Signal</keyword>
<evidence type="ECO:0000313" key="3">
    <source>
        <dbReference type="EMBL" id="KAK1378305.1"/>
    </source>
</evidence>
<dbReference type="InterPro" id="IPR036852">
    <property type="entry name" value="Peptidase_S8/S53_dom_sf"/>
</dbReference>
<name>A0AAD8I473_9APIA</name>